<keyword evidence="3" id="KW-1185">Reference proteome</keyword>
<keyword evidence="1" id="KW-1133">Transmembrane helix</keyword>
<sequence>MRSYSALNLVTRLFRPVSGKPTGPQQRIVKMRAQQGFSLTELLVALVISTILLLAASTLLVAGKESWRSQQQLNSAQEIERYSVLQLRRAIRQAQQVNLDSDEQQANLTYLAQDGSRNCLGQEQTAGTEFIDQFRVNDDQLRCNGQALIAGVAELTFTYGADLNDDGRILADEHLPQPHCCIPVRSLRFRLAFSGINADRAPVEYSAALRRN</sequence>
<reference evidence="2 3" key="1">
    <citation type="submission" date="2019-09" db="EMBL/GenBank/DDBJ databases">
        <title>Nitrincola iocasae sp. nov., a bacterium isolated from the sediment collected at a cold seep field in South China Sea.</title>
        <authorList>
            <person name="Zhang H."/>
            <person name="Wang H."/>
            <person name="Li C."/>
        </authorList>
    </citation>
    <scope>NUCLEOTIDE SEQUENCE [LARGE SCALE GENOMIC DNA]</scope>
    <source>
        <strain evidence="2 3">KXZD1103</strain>
    </source>
</reference>
<evidence type="ECO:0000313" key="2">
    <source>
        <dbReference type="EMBL" id="QEW05337.1"/>
    </source>
</evidence>
<evidence type="ECO:0000313" key="3">
    <source>
        <dbReference type="Proteomes" id="UP000325606"/>
    </source>
</evidence>
<dbReference type="Proteomes" id="UP000325606">
    <property type="component" value="Chromosome"/>
</dbReference>
<evidence type="ECO:0000256" key="1">
    <source>
        <dbReference type="SAM" id="Phobius"/>
    </source>
</evidence>
<gene>
    <name evidence="2" type="ORF">F5I99_01855</name>
</gene>
<name>A0A5J6LA05_9GAMM</name>
<dbReference type="KEGG" id="nik:F5I99_01855"/>
<organism evidence="2 3">
    <name type="scientific">Nitrincola iocasae</name>
    <dbReference type="NCBI Taxonomy" id="2614693"/>
    <lineage>
        <taxon>Bacteria</taxon>
        <taxon>Pseudomonadati</taxon>
        <taxon>Pseudomonadota</taxon>
        <taxon>Gammaproteobacteria</taxon>
        <taxon>Oceanospirillales</taxon>
        <taxon>Oceanospirillaceae</taxon>
        <taxon>Nitrincola</taxon>
    </lineage>
</organism>
<keyword evidence="1" id="KW-0472">Membrane</keyword>
<feature type="transmembrane region" description="Helical" evidence="1">
    <location>
        <begin position="43"/>
        <end position="62"/>
    </location>
</feature>
<dbReference type="AlphaFoldDB" id="A0A5J6LA05"/>
<accession>A0A5J6LA05</accession>
<dbReference type="NCBIfam" id="TIGR02532">
    <property type="entry name" value="IV_pilin_GFxxxE"/>
    <property type="match status" value="1"/>
</dbReference>
<dbReference type="EMBL" id="CP044222">
    <property type="protein sequence ID" value="QEW05337.1"/>
    <property type="molecule type" value="Genomic_DNA"/>
</dbReference>
<dbReference type="InterPro" id="IPR012902">
    <property type="entry name" value="N_methyl_site"/>
</dbReference>
<protein>
    <submittedName>
        <fullName evidence="2">Prepilin-type N-terminal cleavage/methylation domain-containing protein</fullName>
    </submittedName>
</protein>
<dbReference type="Pfam" id="PF07963">
    <property type="entry name" value="N_methyl"/>
    <property type="match status" value="1"/>
</dbReference>
<proteinExistence type="predicted"/>
<keyword evidence="1" id="KW-0812">Transmembrane</keyword>